<feature type="domain" description="Amidohydrolase-related" evidence="2">
    <location>
        <begin position="3"/>
        <end position="280"/>
    </location>
</feature>
<dbReference type="Gene3D" id="3.20.20.140">
    <property type="entry name" value="Metal-dependent hydrolases"/>
    <property type="match status" value="1"/>
</dbReference>
<evidence type="ECO:0000256" key="1">
    <source>
        <dbReference type="ARBA" id="ARBA00023239"/>
    </source>
</evidence>
<dbReference type="GO" id="GO:0016831">
    <property type="term" value="F:carboxy-lyase activity"/>
    <property type="evidence" value="ECO:0007669"/>
    <property type="project" value="InterPro"/>
</dbReference>
<name>A0A9D1Q964_9FIRM</name>
<organism evidence="3 4">
    <name type="scientific">Candidatus Faecalibacterium intestinigallinarum</name>
    <dbReference type="NCBI Taxonomy" id="2838581"/>
    <lineage>
        <taxon>Bacteria</taxon>
        <taxon>Bacillati</taxon>
        <taxon>Bacillota</taxon>
        <taxon>Clostridia</taxon>
        <taxon>Eubacteriales</taxon>
        <taxon>Oscillospiraceae</taxon>
        <taxon>Faecalibacterium</taxon>
    </lineage>
</organism>
<dbReference type="AlphaFoldDB" id="A0A9D1Q964"/>
<dbReference type="GO" id="GO:0016787">
    <property type="term" value="F:hydrolase activity"/>
    <property type="evidence" value="ECO:0007669"/>
    <property type="project" value="InterPro"/>
</dbReference>
<sequence>MVIDTHIHPALFAPICQDAEQFRRRCDQMNYHKMKPSDLDLLKKQYALAGMVRAVLLPEDCSAETGVPAISNDDIALLVAQDPGFYIGMASVDPRRPDAEEELDRAFSKLGLAGLAVNTARLQIYPNDPRLLRLYDICRERRKPIFFHAGLCLERNALAKYAHPMEFEEIALRYPELNLCLTHFGWPWVQETAALLLKYPNLYANTALMNFDGPYQLFEKVFRQDMGRYWLDHNLAGQVMFGSDSPRIRPVRSKRGLDSIELLPETREAIYWRNAARFFSLEGLC</sequence>
<dbReference type="Proteomes" id="UP000823933">
    <property type="component" value="Unassembled WGS sequence"/>
</dbReference>
<comment type="caution">
    <text evidence="3">The sequence shown here is derived from an EMBL/GenBank/DDBJ whole genome shotgun (WGS) entry which is preliminary data.</text>
</comment>
<proteinExistence type="predicted"/>
<dbReference type="SUPFAM" id="SSF51556">
    <property type="entry name" value="Metallo-dependent hydrolases"/>
    <property type="match status" value="1"/>
</dbReference>
<reference evidence="3" key="2">
    <citation type="submission" date="2021-04" db="EMBL/GenBank/DDBJ databases">
        <authorList>
            <person name="Gilroy R."/>
        </authorList>
    </citation>
    <scope>NUCLEOTIDE SEQUENCE</scope>
    <source>
        <strain evidence="3">ChiHcolR34-3080</strain>
    </source>
</reference>
<dbReference type="EMBL" id="DXHQ01000026">
    <property type="protein sequence ID" value="HIW08203.1"/>
    <property type="molecule type" value="Genomic_DNA"/>
</dbReference>
<dbReference type="Pfam" id="PF04909">
    <property type="entry name" value="Amidohydro_2"/>
    <property type="match status" value="1"/>
</dbReference>
<dbReference type="InterPro" id="IPR032466">
    <property type="entry name" value="Metal_Hydrolase"/>
</dbReference>
<gene>
    <name evidence="3" type="ORF">H9890_02225</name>
</gene>
<accession>A0A9D1Q964</accession>
<evidence type="ECO:0000313" key="3">
    <source>
        <dbReference type="EMBL" id="HIW08203.1"/>
    </source>
</evidence>
<evidence type="ECO:0000259" key="2">
    <source>
        <dbReference type="Pfam" id="PF04909"/>
    </source>
</evidence>
<dbReference type="InterPro" id="IPR006680">
    <property type="entry name" value="Amidohydro-rel"/>
</dbReference>
<dbReference type="InterPro" id="IPR032465">
    <property type="entry name" value="ACMSD"/>
</dbReference>
<keyword evidence="1" id="KW-0456">Lyase</keyword>
<dbReference type="PANTHER" id="PTHR21240">
    <property type="entry name" value="2-AMINO-3-CARBOXYLMUCONATE-6-SEMIALDEHYDE DECARBOXYLASE"/>
    <property type="match status" value="1"/>
</dbReference>
<evidence type="ECO:0000313" key="4">
    <source>
        <dbReference type="Proteomes" id="UP000823933"/>
    </source>
</evidence>
<protein>
    <submittedName>
        <fullName evidence="3">Amidohydrolase family protein</fullName>
    </submittedName>
</protein>
<reference evidence="3" key="1">
    <citation type="journal article" date="2021" name="PeerJ">
        <title>Extensive microbial diversity within the chicken gut microbiome revealed by metagenomics and culture.</title>
        <authorList>
            <person name="Gilroy R."/>
            <person name="Ravi A."/>
            <person name="Getino M."/>
            <person name="Pursley I."/>
            <person name="Horton D.L."/>
            <person name="Alikhan N.F."/>
            <person name="Baker D."/>
            <person name="Gharbi K."/>
            <person name="Hall N."/>
            <person name="Watson M."/>
            <person name="Adriaenssens E.M."/>
            <person name="Foster-Nyarko E."/>
            <person name="Jarju S."/>
            <person name="Secka A."/>
            <person name="Antonio M."/>
            <person name="Oren A."/>
            <person name="Chaudhuri R.R."/>
            <person name="La Ragione R."/>
            <person name="Hildebrand F."/>
            <person name="Pallen M.J."/>
        </authorList>
    </citation>
    <scope>NUCLEOTIDE SEQUENCE</scope>
    <source>
        <strain evidence="3">ChiHcolR34-3080</strain>
    </source>
</reference>